<dbReference type="AlphaFoldDB" id="A0A6N2BXT9"/>
<dbReference type="PANTHER" id="PTHR11247">
    <property type="entry name" value="PALMITOYL-PROTEIN THIOESTERASE/DOLICHYLDIPHOSPHATASE 1"/>
    <property type="match status" value="1"/>
</dbReference>
<evidence type="ECO:0000256" key="2">
    <source>
        <dbReference type="SAM" id="Phobius"/>
    </source>
</evidence>
<evidence type="ECO:0000259" key="3">
    <source>
        <dbReference type="Pfam" id="PF01569"/>
    </source>
</evidence>
<evidence type="ECO:0000313" key="4">
    <source>
        <dbReference type="EMBL" id="TMW98350.1"/>
    </source>
</evidence>
<dbReference type="InterPro" id="IPR000326">
    <property type="entry name" value="PAP2/HPO"/>
</dbReference>
<sequence>MVVATTLVNGSILVNQLQFRRLHRFSTFKLDICGKFKFKKSISHCTLIPPKMMMDSVENRAAAAAGDEGVSLGGLEKESVIDGSMNFSSDGIQAFLNSMSKWLMAAVYGMILLWRHDMEALWVTSGGVVNTCLSIALKRILNHERPVSTLRSDPGMPSSHAQCIFYIVAFCIILMIKFFGFNEITAVTSTLIFAMGSYFSWLRVSQRFHTLNQVAVGAILGFCFSFFWFWLWDAIVMKAFINHYWVRIVAVVGAAGFCVGFLLYVIRNWVIEDLH</sequence>
<accession>A0A6N2BXT9</accession>
<feature type="transmembrane region" description="Helical" evidence="2">
    <location>
        <begin position="244"/>
        <end position="266"/>
    </location>
</feature>
<dbReference type="GO" id="GO:0005789">
    <property type="term" value="C:endoplasmic reticulum membrane"/>
    <property type="evidence" value="ECO:0007669"/>
    <property type="project" value="TreeGrafter"/>
</dbReference>
<feature type="transmembrane region" description="Helical" evidence="2">
    <location>
        <begin position="184"/>
        <end position="202"/>
    </location>
</feature>
<dbReference type="EMBL" id="RXGB01001580">
    <property type="protein sequence ID" value="TMW98350.1"/>
    <property type="molecule type" value="Genomic_DNA"/>
</dbReference>
<dbReference type="GO" id="GO:0006487">
    <property type="term" value="P:protein N-linked glycosylation"/>
    <property type="evidence" value="ECO:0007669"/>
    <property type="project" value="TreeGrafter"/>
</dbReference>
<reference evidence="4" key="1">
    <citation type="submission" date="2019-05" db="EMBL/GenBank/DDBJ databases">
        <title>The de novo reference genome and transcriptome assemblies of the wild tomato species Solanum chilense.</title>
        <authorList>
            <person name="Stam R."/>
            <person name="Nosenko T."/>
            <person name="Hoerger A.C."/>
            <person name="Stephan W."/>
            <person name="Seidel M.A."/>
            <person name="Kuhn J.M.M."/>
            <person name="Haberer G."/>
            <person name="Tellier A."/>
        </authorList>
    </citation>
    <scope>NUCLEOTIDE SEQUENCE</scope>
    <source>
        <tissue evidence="4">Mature leaves</tissue>
    </source>
</reference>
<organism evidence="4">
    <name type="scientific">Solanum chilense</name>
    <name type="common">Tomato</name>
    <name type="synonym">Lycopersicon chilense</name>
    <dbReference type="NCBI Taxonomy" id="4083"/>
    <lineage>
        <taxon>Eukaryota</taxon>
        <taxon>Viridiplantae</taxon>
        <taxon>Streptophyta</taxon>
        <taxon>Embryophyta</taxon>
        <taxon>Tracheophyta</taxon>
        <taxon>Spermatophyta</taxon>
        <taxon>Magnoliopsida</taxon>
        <taxon>eudicotyledons</taxon>
        <taxon>Gunneridae</taxon>
        <taxon>Pentapetalae</taxon>
        <taxon>asterids</taxon>
        <taxon>lamiids</taxon>
        <taxon>Solanales</taxon>
        <taxon>Solanaceae</taxon>
        <taxon>Solanoideae</taxon>
        <taxon>Solaneae</taxon>
        <taxon>Solanum</taxon>
        <taxon>Solanum subgen. Lycopersicon</taxon>
    </lineage>
</organism>
<keyword evidence="2" id="KW-1133">Transmembrane helix</keyword>
<feature type="transmembrane region" description="Helical" evidence="2">
    <location>
        <begin position="214"/>
        <end position="232"/>
    </location>
</feature>
<evidence type="ECO:0000256" key="1">
    <source>
        <dbReference type="ARBA" id="ARBA00022801"/>
    </source>
</evidence>
<dbReference type="PANTHER" id="PTHR11247:SF64">
    <property type="entry name" value="LIPID PHOSPHATE PHOSPHATASE EPSILON 2, CHLOROPLASTIC-LIKE"/>
    <property type="match status" value="1"/>
</dbReference>
<keyword evidence="2" id="KW-0472">Membrane</keyword>
<keyword evidence="1" id="KW-0378">Hydrolase</keyword>
<keyword evidence="2" id="KW-0812">Transmembrane</keyword>
<dbReference type="Pfam" id="PF01569">
    <property type="entry name" value="PAP2"/>
    <property type="match status" value="1"/>
</dbReference>
<dbReference type="SUPFAM" id="SSF48317">
    <property type="entry name" value="Acid phosphatase/Vanadium-dependent haloperoxidase"/>
    <property type="match status" value="1"/>
</dbReference>
<dbReference type="Gene3D" id="1.20.144.10">
    <property type="entry name" value="Phosphatidic acid phosphatase type 2/haloperoxidase"/>
    <property type="match status" value="1"/>
</dbReference>
<dbReference type="InterPro" id="IPR036938">
    <property type="entry name" value="PAP2/HPO_sf"/>
</dbReference>
<dbReference type="GO" id="GO:0008610">
    <property type="term" value="P:lipid biosynthetic process"/>
    <property type="evidence" value="ECO:0007669"/>
    <property type="project" value="TreeGrafter"/>
</dbReference>
<proteinExistence type="predicted"/>
<name>A0A6N2BXT9_SOLCI</name>
<protein>
    <recommendedName>
        <fullName evidence="3">Phosphatidic acid phosphatase type 2/haloperoxidase domain-containing protein</fullName>
    </recommendedName>
</protein>
<feature type="domain" description="Phosphatidic acid phosphatase type 2/haloperoxidase" evidence="3">
    <location>
        <begin position="151"/>
        <end position="232"/>
    </location>
</feature>
<dbReference type="GO" id="GO:0047874">
    <property type="term" value="F:dolichyldiphosphatase activity"/>
    <property type="evidence" value="ECO:0007669"/>
    <property type="project" value="TreeGrafter"/>
</dbReference>
<comment type="caution">
    <text evidence="4">The sequence shown here is derived from an EMBL/GenBank/DDBJ whole genome shotgun (WGS) entry which is preliminary data.</text>
</comment>
<gene>
    <name evidence="4" type="ORF">EJD97_004161</name>
</gene>